<accession>A0A2K8U4Q5</accession>
<dbReference type="PANTHER" id="PTHR35586:SF1">
    <property type="entry name" value="SLL1691 PROTEIN"/>
    <property type="match status" value="1"/>
</dbReference>
<evidence type="ECO:0000256" key="1">
    <source>
        <dbReference type="SAM" id="MobiDB-lite"/>
    </source>
</evidence>
<organism evidence="2 3">
    <name type="scientific">Candidatus Thiodictyon syntrophicum</name>
    <dbReference type="NCBI Taxonomy" id="1166950"/>
    <lineage>
        <taxon>Bacteria</taxon>
        <taxon>Pseudomonadati</taxon>
        <taxon>Pseudomonadota</taxon>
        <taxon>Gammaproteobacteria</taxon>
        <taxon>Chromatiales</taxon>
        <taxon>Chromatiaceae</taxon>
        <taxon>Thiodictyon</taxon>
    </lineage>
</organism>
<evidence type="ECO:0000313" key="2">
    <source>
        <dbReference type="EMBL" id="AUB80573.1"/>
    </source>
</evidence>
<protein>
    <recommendedName>
        <fullName evidence="4">Cytosolic protein</fullName>
    </recommendedName>
</protein>
<dbReference type="OrthoDB" id="5562276at2"/>
<name>A0A2K8U4Q5_9GAMM</name>
<proteinExistence type="predicted"/>
<dbReference type="KEGG" id="tsy:THSYN_06155"/>
<dbReference type="RefSeq" id="WP_100918370.1">
    <property type="nucleotide sequence ID" value="NZ_CP020370.1"/>
</dbReference>
<dbReference type="Proteomes" id="UP000232638">
    <property type="component" value="Chromosome"/>
</dbReference>
<keyword evidence="3" id="KW-1185">Reference proteome</keyword>
<reference evidence="2 3" key="1">
    <citation type="submission" date="2017-03" db="EMBL/GenBank/DDBJ databases">
        <title>Complete genome sequence of Candidatus 'Thiodictyon syntrophicum' sp. nov. strain Cad16T, a photolithoautotroph purple sulfur bacterium isolated from an alpine meromictic lake.</title>
        <authorList>
            <person name="Luedin S.M."/>
            <person name="Pothier J.F."/>
            <person name="Danza F."/>
            <person name="Storelli N."/>
            <person name="Wittwer M."/>
            <person name="Tonolla M."/>
        </authorList>
    </citation>
    <scope>NUCLEOTIDE SEQUENCE [LARGE SCALE GENOMIC DNA]</scope>
    <source>
        <strain evidence="2 3">Cad16T</strain>
    </source>
</reference>
<dbReference type="AlphaFoldDB" id="A0A2K8U4Q5"/>
<evidence type="ECO:0008006" key="4">
    <source>
        <dbReference type="Google" id="ProtNLM"/>
    </source>
</evidence>
<feature type="compositionally biased region" description="Polar residues" evidence="1">
    <location>
        <begin position="1"/>
        <end position="12"/>
    </location>
</feature>
<evidence type="ECO:0000313" key="3">
    <source>
        <dbReference type="Proteomes" id="UP000232638"/>
    </source>
</evidence>
<gene>
    <name evidence="2" type="ORF">THSYN_06155</name>
</gene>
<feature type="region of interest" description="Disordered" evidence="1">
    <location>
        <begin position="1"/>
        <end position="20"/>
    </location>
</feature>
<dbReference type="EMBL" id="CP020370">
    <property type="protein sequence ID" value="AUB80573.1"/>
    <property type="molecule type" value="Genomic_DNA"/>
</dbReference>
<sequence length="330" mass="38451">MHDQAETTSNPTEAAAPAPDFDSPWKEAMDAWFQPFMALFFPAVHDLIDWTRPHEFLDAELQRLTGDSEIGRRTADRLVRVYSREGQELWLLLHIEIQGRADAAFPERMFQYWYRIYDRYRGVEILSLALLTNDRAPVGGGVYRRKRDGYGVSFRFRVHALPDWDQAELGTRAASNPFAVVALAQLAAHRRGTDPERKARKRELIEMLYRFQYDRAEILKLLRFIDWLIRLPRVLEQALRQELIESEEGRKMPYVTSWEQFAREEGLQQGEARALLRLIQGKFGPPAPDLTARVERAELPELEIWLDRILTAATPDEVFDPRRTETNRDG</sequence>
<dbReference type="PANTHER" id="PTHR35586">
    <property type="entry name" value="SLL1691 PROTEIN"/>
    <property type="match status" value="1"/>
</dbReference>